<keyword evidence="1" id="KW-0732">Signal</keyword>
<accession>A0A099KFC2</accession>
<organism evidence="3 4">
    <name type="scientific">Colwellia psychrerythraea</name>
    <name type="common">Vibrio psychroerythus</name>
    <dbReference type="NCBI Taxonomy" id="28229"/>
    <lineage>
        <taxon>Bacteria</taxon>
        <taxon>Pseudomonadati</taxon>
        <taxon>Pseudomonadota</taxon>
        <taxon>Gammaproteobacteria</taxon>
        <taxon>Alteromonadales</taxon>
        <taxon>Colwelliaceae</taxon>
        <taxon>Colwellia</taxon>
    </lineage>
</organism>
<dbReference type="PATRIC" id="fig|28229.4.peg.3501"/>
<protein>
    <submittedName>
        <fullName evidence="3">Peptidase S41</fullName>
    </submittedName>
</protein>
<dbReference type="OrthoDB" id="9802683at2"/>
<dbReference type="GO" id="GO:0008236">
    <property type="term" value="F:serine-type peptidase activity"/>
    <property type="evidence" value="ECO:0007669"/>
    <property type="project" value="InterPro"/>
</dbReference>
<evidence type="ECO:0000313" key="3">
    <source>
        <dbReference type="EMBL" id="KGJ88323.1"/>
    </source>
</evidence>
<dbReference type="PANTHER" id="PTHR32060">
    <property type="entry name" value="TAIL-SPECIFIC PROTEASE"/>
    <property type="match status" value="1"/>
</dbReference>
<name>A0A099KFC2_COLPS</name>
<dbReference type="PANTHER" id="PTHR32060:SF30">
    <property type="entry name" value="CARBOXY-TERMINAL PROCESSING PROTEASE CTPA"/>
    <property type="match status" value="1"/>
</dbReference>
<sequence precursor="true">MKTINFLLLLISLSGYAFGQGTSLDEIHKQLLINNETEWKYHAKTKDVPHQWKEITFDDSQWSTGKASIGYGDEDDVTELNKMYGSFDKVYLRTTFTIANKKTPLHLYMYFDDAFIAYINGVEVARSGIDSQGNISATGDPIIDRFSIKLPKTNSNNYTLAIVGFNHHLKSSDFSLLPWLGTTYLNSSSRRWMATPYTLTKQQAQEDIKQLKFYLDDRASYFTSRKQLINTGLDELATTLSEQVAIQTFAAKINQQVLKMVDCHYRMSPNPLLIENKGNLPFRLARTNIGWVAFDKSKNSLLNKDYPLIEKINGIPFSHYIKQAKSHVNACSKQMVADSVVSVLQKQFPLIHREIDKNEFNNQEIKITLAGTKYNDKKQLTLSLTKRPLKRIKIDYPSSTLLAGDIGYLRINSMNSDTAPLHKAMTEFKDSKGLIIDIRNNGGGTYDILDALYGYFLPPGHIGNIVNVAAIKNSQAFARDHLDYRSTYVAGSAHWSKSEKLLINNFKSGFTPMWLFPREAYSDWHYRIVKPLTDKQYFYDKPIIVLTNAGSASASDGFASAFKQLPQVTLLGEASAGMSGANRPVVLANSRLRLNLSSMLSFRPNGKLFEGNGVPVNIKQLPNYKDYISEQDSVLTAAQTLLK</sequence>
<gene>
    <name evidence="3" type="ORF">ND2E_4159</name>
</gene>
<dbReference type="Pfam" id="PF03572">
    <property type="entry name" value="Peptidase_S41"/>
    <property type="match status" value="1"/>
</dbReference>
<dbReference type="EMBL" id="JQED01000047">
    <property type="protein sequence ID" value="KGJ88323.1"/>
    <property type="molecule type" value="Genomic_DNA"/>
</dbReference>
<proteinExistence type="predicted"/>
<dbReference type="GO" id="GO:0030288">
    <property type="term" value="C:outer membrane-bounded periplasmic space"/>
    <property type="evidence" value="ECO:0007669"/>
    <property type="project" value="TreeGrafter"/>
</dbReference>
<feature type="chain" id="PRO_5001957172" evidence="1">
    <location>
        <begin position="20"/>
        <end position="643"/>
    </location>
</feature>
<reference evidence="3 4" key="1">
    <citation type="submission" date="2014-08" db="EMBL/GenBank/DDBJ databases">
        <title>Genomic and Phenotypic Diversity of Colwellia psychrerythraea strains from Disparate Marine Basins.</title>
        <authorList>
            <person name="Techtmann S.M."/>
            <person name="Stelling S.C."/>
            <person name="Utturkar S.M."/>
            <person name="Alshibli N."/>
            <person name="Harris A."/>
            <person name="Brown S.D."/>
            <person name="Hazen T.C."/>
        </authorList>
    </citation>
    <scope>NUCLEOTIDE SEQUENCE [LARGE SCALE GENOMIC DNA]</scope>
    <source>
        <strain evidence="3 4">ND2E</strain>
    </source>
</reference>
<dbReference type="Gene3D" id="2.60.120.260">
    <property type="entry name" value="Galactose-binding domain-like"/>
    <property type="match status" value="1"/>
</dbReference>
<evidence type="ECO:0000313" key="4">
    <source>
        <dbReference type="Proteomes" id="UP000029843"/>
    </source>
</evidence>
<dbReference type="InterPro" id="IPR029045">
    <property type="entry name" value="ClpP/crotonase-like_dom_sf"/>
</dbReference>
<dbReference type="GO" id="GO:0006508">
    <property type="term" value="P:proteolysis"/>
    <property type="evidence" value="ECO:0007669"/>
    <property type="project" value="InterPro"/>
</dbReference>
<dbReference type="RefSeq" id="WP_033095140.1">
    <property type="nucleotide sequence ID" value="NZ_JQED01000047.1"/>
</dbReference>
<dbReference type="Proteomes" id="UP000029843">
    <property type="component" value="Unassembled WGS sequence"/>
</dbReference>
<dbReference type="Gene3D" id="3.90.226.10">
    <property type="entry name" value="2-enoyl-CoA Hydratase, Chain A, domain 1"/>
    <property type="match status" value="1"/>
</dbReference>
<dbReference type="GO" id="GO:0007165">
    <property type="term" value="P:signal transduction"/>
    <property type="evidence" value="ECO:0007669"/>
    <property type="project" value="TreeGrafter"/>
</dbReference>
<dbReference type="GO" id="GO:0004175">
    <property type="term" value="F:endopeptidase activity"/>
    <property type="evidence" value="ECO:0007669"/>
    <property type="project" value="TreeGrafter"/>
</dbReference>
<dbReference type="AlphaFoldDB" id="A0A099KFC2"/>
<dbReference type="InterPro" id="IPR005151">
    <property type="entry name" value="Tail-specific_protease"/>
</dbReference>
<evidence type="ECO:0000256" key="1">
    <source>
        <dbReference type="SAM" id="SignalP"/>
    </source>
</evidence>
<evidence type="ECO:0000259" key="2">
    <source>
        <dbReference type="SMART" id="SM00245"/>
    </source>
</evidence>
<feature type="signal peptide" evidence="1">
    <location>
        <begin position="1"/>
        <end position="19"/>
    </location>
</feature>
<dbReference type="SMART" id="SM00245">
    <property type="entry name" value="TSPc"/>
    <property type="match status" value="1"/>
</dbReference>
<feature type="domain" description="Tail specific protease" evidence="2">
    <location>
        <begin position="377"/>
        <end position="619"/>
    </location>
</feature>
<comment type="caution">
    <text evidence="3">The sequence shown here is derived from an EMBL/GenBank/DDBJ whole genome shotgun (WGS) entry which is preliminary data.</text>
</comment>
<dbReference type="SUPFAM" id="SSF52096">
    <property type="entry name" value="ClpP/crotonase"/>
    <property type="match status" value="1"/>
</dbReference>